<feature type="transmembrane region" description="Helical" evidence="9">
    <location>
        <begin position="438"/>
        <end position="457"/>
    </location>
</feature>
<feature type="transmembrane region" description="Helical" evidence="9">
    <location>
        <begin position="144"/>
        <end position="163"/>
    </location>
</feature>
<dbReference type="Proteomes" id="UP001500305">
    <property type="component" value="Unassembled WGS sequence"/>
</dbReference>
<dbReference type="InterPro" id="IPR038731">
    <property type="entry name" value="RgtA/B/C-like"/>
</dbReference>
<evidence type="ECO:0000256" key="4">
    <source>
        <dbReference type="ARBA" id="ARBA00022679"/>
    </source>
</evidence>
<organism evidence="12 13">
    <name type="scientific">Kitasatospora cystarginea</name>
    <dbReference type="NCBI Taxonomy" id="58350"/>
    <lineage>
        <taxon>Bacteria</taxon>
        <taxon>Bacillati</taxon>
        <taxon>Actinomycetota</taxon>
        <taxon>Actinomycetes</taxon>
        <taxon>Kitasatosporales</taxon>
        <taxon>Streptomycetaceae</taxon>
        <taxon>Kitasatospora</taxon>
    </lineage>
</organism>
<evidence type="ECO:0000256" key="1">
    <source>
        <dbReference type="ARBA" id="ARBA00004651"/>
    </source>
</evidence>
<feature type="transmembrane region" description="Helical" evidence="9">
    <location>
        <begin position="469"/>
        <end position="487"/>
    </location>
</feature>
<feature type="compositionally biased region" description="Low complexity" evidence="8">
    <location>
        <begin position="306"/>
        <end position="361"/>
    </location>
</feature>
<keyword evidence="6 9" id="KW-1133">Transmembrane helix</keyword>
<keyword evidence="5 9" id="KW-0812">Transmembrane</keyword>
<feature type="region of interest" description="Disordered" evidence="8">
    <location>
        <begin position="569"/>
        <end position="603"/>
    </location>
</feature>
<evidence type="ECO:0000256" key="6">
    <source>
        <dbReference type="ARBA" id="ARBA00022989"/>
    </source>
</evidence>
<name>A0ABP5R8G4_9ACTN</name>
<feature type="transmembrane region" description="Helical" evidence="9">
    <location>
        <begin position="215"/>
        <end position="232"/>
    </location>
</feature>
<evidence type="ECO:0000256" key="3">
    <source>
        <dbReference type="ARBA" id="ARBA00022676"/>
    </source>
</evidence>
<feature type="transmembrane region" description="Helical" evidence="9">
    <location>
        <begin position="239"/>
        <end position="261"/>
    </location>
</feature>
<evidence type="ECO:0000313" key="12">
    <source>
        <dbReference type="EMBL" id="GAA2251970.1"/>
    </source>
</evidence>
<dbReference type="InterPro" id="IPR056785">
    <property type="entry name" value="YkcA/B-like_C"/>
</dbReference>
<evidence type="ECO:0000256" key="9">
    <source>
        <dbReference type="SAM" id="Phobius"/>
    </source>
</evidence>
<dbReference type="Pfam" id="PF24878">
    <property type="entry name" value="YkcB_C"/>
    <property type="match status" value="1"/>
</dbReference>
<keyword evidence="13" id="KW-1185">Reference proteome</keyword>
<dbReference type="PANTHER" id="PTHR33908:SF3">
    <property type="entry name" value="UNDECAPRENYL PHOSPHATE-ALPHA-4-AMINO-4-DEOXY-L-ARABINOSE ARABINOSYL TRANSFERASE"/>
    <property type="match status" value="1"/>
</dbReference>
<sequence length="747" mass="77711">MVRLMATDTLTEPRTPDPLSPHLRRAPWKSPDGQPGYARPVLLGIAGVAAVLFAWRINHSQYHGFYAGAVRSMTESWKAFFFGSFDPANTITLDKLPGFLWPQALAARLLGFHPWVLTLPQVAEGVLTVLVLFRTVRRWAGVDAGLLAAAAFSLTPVTVGLFRTSVEDPAFTLLLVLAADAALRAALSARLRSLLLCAVWLGLAFQAKMLEAWTVLPALAAVYLLAAPVSLWRRLGHLVLAGLLALAVSVSWMAVVTAVPAGHRPFVDGSTDNSAISMVVGYNFLNRFSAVGLNAADTGSVVAVRGGPRPSATGTSPTASPSSAAGTGSAPATAPARPAGTTSAPATAPTATPTGAAAATGTNGGSQDGGWTKMFGRQFAPQTGWFYPWAALALLCGLLWRRREPRTDALRSGMVLWGTWLGLFFLVFSAGSVGRHSYYMGVVAVALAALSGAGAVLMWREFRSESRRAWALPAAITGTVLWHVFLATRFPDFLPWLATTVLSLGGLALGLLGLARLGEVADQPGQPGHPDRPAGHRLVLAGGLAAAIAAGLVAPGAWASSVLTAKHGGSSMGAVGPSDTPPAAAEQPRRRVDSSTSGNSTGRLTASQQALLGYLRAHRNGSAYLFAASSWGGASPFILATGEKVLPMGGFTGLAPSPTMPEFRRLVDTGAVRYVLLGNSLTPGSAPTGGPDGSAASQIRSWVRSSCAEVPAGEYGVGAPSTALGDSRTLDDDFATQQRLYACAPTR</sequence>
<feature type="region of interest" description="Disordered" evidence="8">
    <location>
        <begin position="1"/>
        <end position="31"/>
    </location>
</feature>
<reference evidence="13" key="1">
    <citation type="journal article" date="2019" name="Int. J. Syst. Evol. Microbiol.">
        <title>The Global Catalogue of Microorganisms (GCM) 10K type strain sequencing project: providing services to taxonomists for standard genome sequencing and annotation.</title>
        <authorList>
            <consortium name="The Broad Institute Genomics Platform"/>
            <consortium name="The Broad Institute Genome Sequencing Center for Infectious Disease"/>
            <person name="Wu L."/>
            <person name="Ma J."/>
        </authorList>
    </citation>
    <scope>NUCLEOTIDE SEQUENCE [LARGE SCALE GENOMIC DNA]</scope>
    <source>
        <strain evidence="13">JCM 7356</strain>
    </source>
</reference>
<evidence type="ECO:0000256" key="5">
    <source>
        <dbReference type="ARBA" id="ARBA00022692"/>
    </source>
</evidence>
<keyword evidence="3" id="KW-0328">Glycosyltransferase</keyword>
<evidence type="ECO:0008006" key="14">
    <source>
        <dbReference type="Google" id="ProtNLM"/>
    </source>
</evidence>
<evidence type="ECO:0000256" key="8">
    <source>
        <dbReference type="SAM" id="MobiDB-lite"/>
    </source>
</evidence>
<dbReference type="InterPro" id="IPR050297">
    <property type="entry name" value="LipidA_mod_glycosyltrf_83"/>
</dbReference>
<comment type="caution">
    <text evidence="12">The sequence shown here is derived from an EMBL/GenBank/DDBJ whole genome shotgun (WGS) entry which is preliminary data.</text>
</comment>
<proteinExistence type="predicted"/>
<keyword evidence="7 9" id="KW-0472">Membrane</keyword>
<evidence type="ECO:0000256" key="2">
    <source>
        <dbReference type="ARBA" id="ARBA00022475"/>
    </source>
</evidence>
<evidence type="ECO:0000256" key="7">
    <source>
        <dbReference type="ARBA" id="ARBA00023136"/>
    </source>
</evidence>
<dbReference type="Pfam" id="PF13231">
    <property type="entry name" value="PMT_2"/>
    <property type="match status" value="1"/>
</dbReference>
<accession>A0ABP5R8G4</accession>
<feature type="domain" description="Glycosyltransferase RgtA/B/C/D-like" evidence="10">
    <location>
        <begin position="96"/>
        <end position="252"/>
    </location>
</feature>
<feature type="transmembrane region" description="Helical" evidence="9">
    <location>
        <begin position="413"/>
        <end position="432"/>
    </location>
</feature>
<evidence type="ECO:0000259" key="11">
    <source>
        <dbReference type="Pfam" id="PF24878"/>
    </source>
</evidence>
<feature type="compositionally biased region" description="Polar residues" evidence="8">
    <location>
        <begin position="594"/>
        <end position="603"/>
    </location>
</feature>
<keyword evidence="2" id="KW-1003">Cell membrane</keyword>
<feature type="domain" description="Putative mannosyltransferase YkcA/B-like C-terminal" evidence="11">
    <location>
        <begin position="611"/>
        <end position="705"/>
    </location>
</feature>
<feature type="transmembrane region" description="Helical" evidence="9">
    <location>
        <begin position="384"/>
        <end position="401"/>
    </location>
</feature>
<dbReference type="PANTHER" id="PTHR33908">
    <property type="entry name" value="MANNOSYLTRANSFERASE YKCB-RELATED"/>
    <property type="match status" value="1"/>
</dbReference>
<feature type="transmembrane region" description="Helical" evidence="9">
    <location>
        <begin position="538"/>
        <end position="558"/>
    </location>
</feature>
<gene>
    <name evidence="12" type="ORF">GCM10010430_38980</name>
</gene>
<keyword evidence="4" id="KW-0808">Transferase</keyword>
<protein>
    <recommendedName>
        <fullName evidence="14">Mannosyltransferase</fullName>
    </recommendedName>
</protein>
<evidence type="ECO:0000313" key="13">
    <source>
        <dbReference type="Proteomes" id="UP001500305"/>
    </source>
</evidence>
<feature type="transmembrane region" description="Helical" evidence="9">
    <location>
        <begin position="37"/>
        <end position="55"/>
    </location>
</feature>
<dbReference type="EMBL" id="BAAATR010000016">
    <property type="protein sequence ID" value="GAA2251970.1"/>
    <property type="molecule type" value="Genomic_DNA"/>
</dbReference>
<evidence type="ECO:0000259" key="10">
    <source>
        <dbReference type="Pfam" id="PF13231"/>
    </source>
</evidence>
<feature type="transmembrane region" description="Helical" evidence="9">
    <location>
        <begin position="493"/>
        <end position="517"/>
    </location>
</feature>
<feature type="region of interest" description="Disordered" evidence="8">
    <location>
        <begin position="306"/>
        <end position="367"/>
    </location>
</feature>
<comment type="subcellular location">
    <subcellularLocation>
        <location evidence="1">Cell membrane</location>
        <topology evidence="1">Multi-pass membrane protein</topology>
    </subcellularLocation>
</comment>